<reference evidence="2 3" key="1">
    <citation type="submission" date="2018-05" db="EMBL/GenBank/DDBJ databases">
        <title>Kurthia sibirica genome sequence.</title>
        <authorList>
            <person name="Maclea K.S."/>
            <person name="Goen A.E."/>
        </authorList>
    </citation>
    <scope>NUCLEOTIDE SEQUENCE [LARGE SCALE GENOMIC DNA]</scope>
    <source>
        <strain evidence="2 3">ATCC 49154</strain>
    </source>
</reference>
<evidence type="ECO:0000313" key="3">
    <source>
        <dbReference type="Proteomes" id="UP000245938"/>
    </source>
</evidence>
<protein>
    <submittedName>
        <fullName evidence="2">Uncharacterized protein</fullName>
    </submittedName>
</protein>
<name>A0A2U3AP34_9BACL</name>
<dbReference type="AlphaFoldDB" id="A0A2U3AP34"/>
<organism evidence="2 3">
    <name type="scientific">Kurthia sibirica</name>
    <dbReference type="NCBI Taxonomy" id="202750"/>
    <lineage>
        <taxon>Bacteria</taxon>
        <taxon>Bacillati</taxon>
        <taxon>Bacillota</taxon>
        <taxon>Bacilli</taxon>
        <taxon>Bacillales</taxon>
        <taxon>Caryophanaceae</taxon>
        <taxon>Kurthia</taxon>
    </lineage>
</organism>
<accession>A0A2U3AP34</accession>
<dbReference type="Proteomes" id="UP000245938">
    <property type="component" value="Unassembled WGS sequence"/>
</dbReference>
<feature type="chain" id="PRO_5039255156" evidence="1">
    <location>
        <begin position="18"/>
        <end position="189"/>
    </location>
</feature>
<dbReference type="EMBL" id="QFVR01000003">
    <property type="protein sequence ID" value="PWI26297.1"/>
    <property type="molecule type" value="Genomic_DNA"/>
</dbReference>
<sequence length="189" mass="21452">MRNRLVVLITAIILVLAGCGTKSSDQTSAAQKSVEEATIKIFMPTEYLNDANTVEEWDPTFISKKIVKADGVEFLMTSTQYEQLKKDTKANLKAMFMQIEKSSKFQAVQSIEVKNEYDSIRVNVDKKAYKKMNRDALFQTMGLPIIHYLILNNEQPDSFVIECEVFDANKEENIEVINLPMDLSNGVLN</sequence>
<keyword evidence="3" id="KW-1185">Reference proteome</keyword>
<dbReference type="OrthoDB" id="9965578at2"/>
<evidence type="ECO:0000256" key="1">
    <source>
        <dbReference type="SAM" id="SignalP"/>
    </source>
</evidence>
<feature type="signal peptide" evidence="1">
    <location>
        <begin position="1"/>
        <end position="17"/>
    </location>
</feature>
<evidence type="ECO:0000313" key="2">
    <source>
        <dbReference type="EMBL" id="PWI26297.1"/>
    </source>
</evidence>
<proteinExistence type="predicted"/>
<dbReference type="RefSeq" id="WP_109304902.1">
    <property type="nucleotide sequence ID" value="NZ_BJUF01000046.1"/>
</dbReference>
<keyword evidence="1" id="KW-0732">Signal</keyword>
<comment type="caution">
    <text evidence="2">The sequence shown here is derived from an EMBL/GenBank/DDBJ whole genome shotgun (WGS) entry which is preliminary data.</text>
</comment>
<dbReference type="PROSITE" id="PS51257">
    <property type="entry name" value="PROKAR_LIPOPROTEIN"/>
    <property type="match status" value="1"/>
</dbReference>
<gene>
    <name evidence="2" type="ORF">DEX24_02885</name>
</gene>